<dbReference type="PROSITE" id="PS51194">
    <property type="entry name" value="HELICASE_CTER"/>
    <property type="match status" value="1"/>
</dbReference>
<dbReference type="InterPro" id="IPR014001">
    <property type="entry name" value="Helicase_ATP-bd"/>
</dbReference>
<dbReference type="GO" id="GO:0005634">
    <property type="term" value="C:nucleus"/>
    <property type="evidence" value="ECO:0007669"/>
    <property type="project" value="TreeGrafter"/>
</dbReference>
<keyword evidence="1" id="KW-0547">Nucleotide-binding</keyword>
<dbReference type="GO" id="GO:0006281">
    <property type="term" value="P:DNA repair"/>
    <property type="evidence" value="ECO:0007669"/>
    <property type="project" value="TreeGrafter"/>
</dbReference>
<dbReference type="PANTHER" id="PTHR45626:SF22">
    <property type="entry name" value="DNA REPAIR PROTEIN RAD5"/>
    <property type="match status" value="1"/>
</dbReference>
<dbReference type="Gene3D" id="3.40.50.300">
    <property type="entry name" value="P-loop containing nucleotide triphosphate hydrolases"/>
    <property type="match status" value="1"/>
</dbReference>
<dbReference type="GO" id="GO:0008094">
    <property type="term" value="F:ATP-dependent activity, acting on DNA"/>
    <property type="evidence" value="ECO:0007669"/>
    <property type="project" value="TreeGrafter"/>
</dbReference>
<dbReference type="InterPro" id="IPR000330">
    <property type="entry name" value="SNF2_N"/>
</dbReference>
<dbReference type="GO" id="GO:0005524">
    <property type="term" value="F:ATP binding"/>
    <property type="evidence" value="ECO:0007669"/>
    <property type="project" value="UniProtKB-KW"/>
</dbReference>
<dbReference type="SUPFAM" id="SSF52540">
    <property type="entry name" value="P-loop containing nucleoside triphosphate hydrolases"/>
    <property type="match status" value="2"/>
</dbReference>
<evidence type="ECO:0000259" key="4">
    <source>
        <dbReference type="PROSITE" id="PS51192"/>
    </source>
</evidence>
<dbReference type="GO" id="GO:0004386">
    <property type="term" value="F:helicase activity"/>
    <property type="evidence" value="ECO:0007669"/>
    <property type="project" value="UniProtKB-KW"/>
</dbReference>
<name>A0A1W1BPW1_9ZZZZ</name>
<organism evidence="6">
    <name type="scientific">hydrothermal vent metagenome</name>
    <dbReference type="NCBI Taxonomy" id="652676"/>
    <lineage>
        <taxon>unclassified sequences</taxon>
        <taxon>metagenomes</taxon>
        <taxon>ecological metagenomes</taxon>
    </lineage>
</organism>
<dbReference type="PANTHER" id="PTHR45626">
    <property type="entry name" value="TRANSCRIPTION TERMINATION FACTOR 2-RELATED"/>
    <property type="match status" value="1"/>
</dbReference>
<dbReference type="CDD" id="cd18793">
    <property type="entry name" value="SF2_C_SNF"/>
    <property type="match status" value="1"/>
</dbReference>
<dbReference type="GO" id="GO:0016787">
    <property type="term" value="F:hydrolase activity"/>
    <property type="evidence" value="ECO:0007669"/>
    <property type="project" value="UniProtKB-KW"/>
</dbReference>
<keyword evidence="2" id="KW-0378">Hydrolase</keyword>
<dbReference type="InterPro" id="IPR001650">
    <property type="entry name" value="Helicase_C-like"/>
</dbReference>
<dbReference type="InterPro" id="IPR027417">
    <property type="entry name" value="P-loop_NTPase"/>
</dbReference>
<reference evidence="6" key="1">
    <citation type="submission" date="2016-10" db="EMBL/GenBank/DDBJ databases">
        <authorList>
            <person name="de Groot N.N."/>
        </authorList>
    </citation>
    <scope>NUCLEOTIDE SEQUENCE</scope>
</reference>
<dbReference type="InterPro" id="IPR038718">
    <property type="entry name" value="SNF2-like_sf"/>
</dbReference>
<dbReference type="PROSITE" id="PS51192">
    <property type="entry name" value="HELICASE_ATP_BIND_1"/>
    <property type="match status" value="1"/>
</dbReference>
<sequence length="416" mass="46249">MSRQGKTNIVTPASLRTNIKDSIDKFKLPKKDTSVYSFEGATKANLSGDTLIVDEAHRLGDSTSGRSKSLVEAAKRHKRVILLTGSPIRNNPSEIAPLANMVGIDKAYAPLSRKNFDNKYIGKKKEKRSFMDFVKGVKPGTITYIKNKDALKKNFSNSIDKYMPSKDYYPDVIEKTHSIPMSDSQHKLYKNLVDNTNSDVVYKIGNNRPMTPTERANANTFLSAARILSNSEKPFGGVNITPKVKAIADSVTDKPSKNVVYSSFLDGGLNSLSEELKHRNHPHQIYNGSLNDKEKKAIIDKYNKSKTSTLLISGAGAEGLDLKGTRNMHIMEPHWNSARINQVIGRGARFKSHTHLPKEEQNVTVRHYLSAIPNKSVGVLGKLLHKKPKVGADEYMTGLSKRKEELNQEFLNAITG</sequence>
<gene>
    <name evidence="6" type="ORF">MNB_SV-3-1135</name>
</gene>
<dbReference type="InterPro" id="IPR050628">
    <property type="entry name" value="SNF2_RAD54_helicase_TF"/>
</dbReference>
<feature type="domain" description="Helicase ATP-binding" evidence="4">
    <location>
        <begin position="1"/>
        <end position="105"/>
    </location>
</feature>
<evidence type="ECO:0000313" key="6">
    <source>
        <dbReference type="EMBL" id="SFV55512.1"/>
    </source>
</evidence>
<evidence type="ECO:0000256" key="2">
    <source>
        <dbReference type="ARBA" id="ARBA00022801"/>
    </source>
</evidence>
<dbReference type="Pfam" id="PF00176">
    <property type="entry name" value="SNF2-rel_dom"/>
    <property type="match status" value="1"/>
</dbReference>
<evidence type="ECO:0000256" key="3">
    <source>
        <dbReference type="ARBA" id="ARBA00022840"/>
    </source>
</evidence>
<feature type="domain" description="Helicase C-terminal" evidence="5">
    <location>
        <begin position="243"/>
        <end position="407"/>
    </location>
</feature>
<dbReference type="Pfam" id="PF00271">
    <property type="entry name" value="Helicase_C"/>
    <property type="match status" value="1"/>
</dbReference>
<dbReference type="InterPro" id="IPR049730">
    <property type="entry name" value="SNF2/RAD54-like_C"/>
</dbReference>
<keyword evidence="6" id="KW-0347">Helicase</keyword>
<evidence type="ECO:0000259" key="5">
    <source>
        <dbReference type="PROSITE" id="PS51194"/>
    </source>
</evidence>
<evidence type="ECO:0000256" key="1">
    <source>
        <dbReference type="ARBA" id="ARBA00022741"/>
    </source>
</evidence>
<dbReference type="Gene3D" id="3.40.50.10810">
    <property type="entry name" value="Tandem AAA-ATPase domain"/>
    <property type="match status" value="1"/>
</dbReference>
<dbReference type="AlphaFoldDB" id="A0A1W1BPW1"/>
<keyword evidence="3" id="KW-0067">ATP-binding</keyword>
<dbReference type="SMART" id="SM00490">
    <property type="entry name" value="HELICc"/>
    <property type="match status" value="1"/>
</dbReference>
<proteinExistence type="predicted"/>
<accession>A0A1W1BPW1</accession>
<dbReference type="EMBL" id="FPHI01000011">
    <property type="protein sequence ID" value="SFV55512.1"/>
    <property type="molecule type" value="Genomic_DNA"/>
</dbReference>
<protein>
    <submittedName>
        <fullName evidence="6">COG0553: Superfamily II DNA/RNA helicases, SNF2 family</fullName>
    </submittedName>
</protein>